<dbReference type="STRING" id="112268.A0A182VR03"/>
<dbReference type="PRINTS" id="PR00759">
    <property type="entry name" value="BASICPTASE"/>
</dbReference>
<reference evidence="15" key="2">
    <citation type="submission" date="2020-05" db="UniProtKB">
        <authorList>
            <consortium name="EnsemblMetazoa"/>
        </authorList>
    </citation>
    <scope>IDENTIFICATION</scope>
    <source>
        <strain evidence="15">MINIMUS1</strain>
    </source>
</reference>
<keyword evidence="9" id="KW-0865">Zymogen</keyword>
<dbReference type="Gene3D" id="2.40.10.10">
    <property type="entry name" value="Trypsin-like serine proteases"/>
    <property type="match status" value="3"/>
</dbReference>
<dbReference type="FunFam" id="2.40.10.10:FF:000146">
    <property type="entry name" value="Serine protease 53"/>
    <property type="match status" value="1"/>
</dbReference>
<evidence type="ECO:0000256" key="2">
    <source>
        <dbReference type="ARBA" id="ARBA00022525"/>
    </source>
</evidence>
<dbReference type="AlphaFoldDB" id="A0A182VR03"/>
<dbReference type="SMART" id="SM00020">
    <property type="entry name" value="Tryp_SPc"/>
    <property type="match status" value="2"/>
</dbReference>
<dbReference type="EnsemblMetazoa" id="AMIN000484-RA">
    <property type="protein sequence ID" value="AMIN000484-PA"/>
    <property type="gene ID" value="AMIN000484"/>
</dbReference>
<organism evidence="15 16">
    <name type="scientific">Anopheles minimus</name>
    <dbReference type="NCBI Taxonomy" id="112268"/>
    <lineage>
        <taxon>Eukaryota</taxon>
        <taxon>Metazoa</taxon>
        <taxon>Ecdysozoa</taxon>
        <taxon>Arthropoda</taxon>
        <taxon>Hexapoda</taxon>
        <taxon>Insecta</taxon>
        <taxon>Pterygota</taxon>
        <taxon>Neoptera</taxon>
        <taxon>Endopterygota</taxon>
        <taxon>Diptera</taxon>
        <taxon>Nematocera</taxon>
        <taxon>Culicoidea</taxon>
        <taxon>Culicidae</taxon>
        <taxon>Anophelinae</taxon>
        <taxon>Anopheles</taxon>
    </lineage>
</organism>
<protein>
    <recommendedName>
        <fullName evidence="17">Peptidase S1 domain-containing protein</fullName>
    </recommendedName>
</protein>
<dbReference type="InterPro" id="IPR009003">
    <property type="entry name" value="Peptidase_S1_PA"/>
</dbReference>
<keyword evidence="10" id="KW-1015">Disulfide bond</keyword>
<name>A0A182VR03_9DIPT</name>
<evidence type="ECO:0000256" key="7">
    <source>
        <dbReference type="ARBA" id="ARBA00022825"/>
    </source>
</evidence>
<feature type="chain" id="PRO_5008140135" description="Peptidase S1 domain-containing protein" evidence="12">
    <location>
        <begin position="30"/>
        <end position="802"/>
    </location>
</feature>
<dbReference type="InterPro" id="IPR002223">
    <property type="entry name" value="Kunitz_BPTI"/>
</dbReference>
<proteinExistence type="inferred from homology"/>
<dbReference type="PROSITE" id="PS00134">
    <property type="entry name" value="TRYPSIN_HIS"/>
    <property type="match status" value="2"/>
</dbReference>
<keyword evidence="16" id="KW-1185">Reference proteome</keyword>
<evidence type="ECO:0000259" key="13">
    <source>
        <dbReference type="PROSITE" id="PS50240"/>
    </source>
</evidence>
<dbReference type="SMART" id="SM00131">
    <property type="entry name" value="KU"/>
    <property type="match status" value="2"/>
</dbReference>
<dbReference type="InterPro" id="IPR020901">
    <property type="entry name" value="Prtase_inh_Kunz-CS"/>
</dbReference>
<evidence type="ECO:0000256" key="3">
    <source>
        <dbReference type="ARBA" id="ARBA00022670"/>
    </source>
</evidence>
<evidence type="ECO:0000256" key="4">
    <source>
        <dbReference type="ARBA" id="ARBA00022690"/>
    </source>
</evidence>
<dbReference type="CDD" id="cd00109">
    <property type="entry name" value="Kunitz-type"/>
    <property type="match status" value="1"/>
</dbReference>
<dbReference type="InterPro" id="IPR001254">
    <property type="entry name" value="Trypsin_dom"/>
</dbReference>
<feature type="domain" description="BPTI/Kunitz inhibitor" evidence="14">
    <location>
        <begin position="680"/>
        <end position="730"/>
    </location>
</feature>
<dbReference type="InterPro" id="IPR043504">
    <property type="entry name" value="Peptidase_S1_PA_chymotrypsin"/>
</dbReference>
<dbReference type="Proteomes" id="UP000075920">
    <property type="component" value="Unassembled WGS sequence"/>
</dbReference>
<dbReference type="Gene3D" id="4.10.410.10">
    <property type="entry name" value="Pancreatic trypsin inhibitor Kunitz domain"/>
    <property type="match status" value="2"/>
</dbReference>
<keyword evidence="8" id="KW-0722">Serine protease inhibitor</keyword>
<evidence type="ECO:0000259" key="14">
    <source>
        <dbReference type="PROSITE" id="PS50279"/>
    </source>
</evidence>
<dbReference type="GO" id="GO:0004252">
    <property type="term" value="F:serine-type endopeptidase activity"/>
    <property type="evidence" value="ECO:0007669"/>
    <property type="project" value="InterPro"/>
</dbReference>
<dbReference type="GO" id="GO:0006508">
    <property type="term" value="P:proteolysis"/>
    <property type="evidence" value="ECO:0007669"/>
    <property type="project" value="UniProtKB-KW"/>
</dbReference>
<keyword evidence="3" id="KW-0645">Protease</keyword>
<dbReference type="PROSITE" id="PS50279">
    <property type="entry name" value="BPTI_KUNITZ_2"/>
    <property type="match status" value="2"/>
</dbReference>
<accession>A0A182VR03</accession>
<keyword evidence="6" id="KW-0378">Hydrolase</keyword>
<dbReference type="SUPFAM" id="SSF57362">
    <property type="entry name" value="BPTI-like"/>
    <property type="match status" value="2"/>
</dbReference>
<dbReference type="InterPro" id="IPR001314">
    <property type="entry name" value="Peptidase_S1A"/>
</dbReference>
<dbReference type="SUPFAM" id="SSF50494">
    <property type="entry name" value="Trypsin-like serine proteases"/>
    <property type="match status" value="3"/>
</dbReference>
<evidence type="ECO:0000256" key="10">
    <source>
        <dbReference type="ARBA" id="ARBA00023157"/>
    </source>
</evidence>
<dbReference type="PROSITE" id="PS00280">
    <property type="entry name" value="BPTI_KUNITZ_1"/>
    <property type="match status" value="1"/>
</dbReference>
<evidence type="ECO:0000313" key="16">
    <source>
        <dbReference type="Proteomes" id="UP000075920"/>
    </source>
</evidence>
<dbReference type="VEuPathDB" id="VectorBase:AMIN000484"/>
<comment type="subcellular location">
    <subcellularLocation>
        <location evidence="1">Secreted</location>
    </subcellularLocation>
</comment>
<evidence type="ECO:0000256" key="12">
    <source>
        <dbReference type="SAM" id="SignalP"/>
    </source>
</evidence>
<dbReference type="PRINTS" id="PR00722">
    <property type="entry name" value="CHYMOTRYPSIN"/>
</dbReference>
<dbReference type="InterPro" id="IPR051333">
    <property type="entry name" value="CLIP_Serine_Protease"/>
</dbReference>
<feature type="domain" description="Peptidase S1" evidence="13">
    <location>
        <begin position="399"/>
        <end position="645"/>
    </location>
</feature>
<keyword evidence="7" id="KW-0720">Serine protease</keyword>
<evidence type="ECO:0000256" key="1">
    <source>
        <dbReference type="ARBA" id="ARBA00004613"/>
    </source>
</evidence>
<evidence type="ECO:0000256" key="6">
    <source>
        <dbReference type="ARBA" id="ARBA00022801"/>
    </source>
</evidence>
<feature type="domain" description="Peptidase S1" evidence="13">
    <location>
        <begin position="110"/>
        <end position="356"/>
    </location>
</feature>
<keyword evidence="2" id="KW-0964">Secreted</keyword>
<dbReference type="InterPro" id="IPR036880">
    <property type="entry name" value="Kunitz_BPTI_sf"/>
</dbReference>
<feature type="domain" description="BPTI/Kunitz inhibitor" evidence="14">
    <location>
        <begin position="739"/>
        <end position="789"/>
    </location>
</feature>
<evidence type="ECO:0000256" key="9">
    <source>
        <dbReference type="ARBA" id="ARBA00023145"/>
    </source>
</evidence>
<comment type="similarity">
    <text evidence="11">Belongs to the peptidase S1 family. CLIP subfamily.</text>
</comment>
<evidence type="ECO:0008006" key="17">
    <source>
        <dbReference type="Google" id="ProtNLM"/>
    </source>
</evidence>
<dbReference type="Pfam" id="PF00014">
    <property type="entry name" value="Kunitz_BPTI"/>
    <property type="match status" value="2"/>
</dbReference>
<dbReference type="GO" id="GO:0005576">
    <property type="term" value="C:extracellular region"/>
    <property type="evidence" value="ECO:0007669"/>
    <property type="project" value="UniProtKB-SubCell"/>
</dbReference>
<dbReference type="FunFam" id="4.10.410.10:FF:000020">
    <property type="entry name" value="Collagen, type VI, alpha 3"/>
    <property type="match status" value="1"/>
</dbReference>
<feature type="signal peptide" evidence="12">
    <location>
        <begin position="1"/>
        <end position="29"/>
    </location>
</feature>
<reference evidence="16" key="1">
    <citation type="submission" date="2013-03" db="EMBL/GenBank/DDBJ databases">
        <title>The Genome Sequence of Anopheles minimus MINIMUS1.</title>
        <authorList>
            <consortium name="The Broad Institute Genomics Platform"/>
            <person name="Neafsey D.E."/>
            <person name="Walton C."/>
            <person name="Walker B."/>
            <person name="Young S.K."/>
            <person name="Zeng Q."/>
            <person name="Gargeya S."/>
            <person name="Fitzgerald M."/>
            <person name="Haas B."/>
            <person name="Abouelleil A."/>
            <person name="Allen A.W."/>
            <person name="Alvarado L."/>
            <person name="Arachchi H.M."/>
            <person name="Berlin A.M."/>
            <person name="Chapman S.B."/>
            <person name="Gainer-Dewar J."/>
            <person name="Goldberg J."/>
            <person name="Griggs A."/>
            <person name="Gujja S."/>
            <person name="Hansen M."/>
            <person name="Howarth C."/>
            <person name="Imamovic A."/>
            <person name="Ireland A."/>
            <person name="Larimer J."/>
            <person name="McCowan C."/>
            <person name="Murphy C."/>
            <person name="Pearson M."/>
            <person name="Poon T.W."/>
            <person name="Priest M."/>
            <person name="Roberts A."/>
            <person name="Saif S."/>
            <person name="Shea T."/>
            <person name="Sisk P."/>
            <person name="Sykes S."/>
            <person name="Wortman J."/>
            <person name="Nusbaum C."/>
            <person name="Birren B."/>
        </authorList>
    </citation>
    <scope>NUCLEOTIDE SEQUENCE [LARGE SCALE GENOMIC DNA]</scope>
    <source>
        <strain evidence="16">MINIMUS1</strain>
    </source>
</reference>
<dbReference type="PROSITE" id="PS50240">
    <property type="entry name" value="TRYPSIN_DOM"/>
    <property type="match status" value="2"/>
</dbReference>
<keyword evidence="4" id="KW-0646">Protease inhibitor</keyword>
<dbReference type="Pfam" id="PF00089">
    <property type="entry name" value="Trypsin"/>
    <property type="match status" value="3"/>
</dbReference>
<sequence length="802" mass="88965">MQHPASFKGLFQAIVFTAFVLDLTWITSGKECGQRKVKYGDLMLGGVKTYSGKWPWHVAIAHPKRSGLQFVCGGSIINKNTILTAFVFDFARCTTGKECGQRKVKEGDLILGGQKAYPGKWPWHATITHQKHTDFEVVCGGSIIDKNTILTAAHCLYTSQGLISVDRLKVHVGRNRLSVIDQYTEEHVPAEFLIHPRHVWKSVHDDIALIKLENDIQMNDYVQPVCVCQDADESQIVGRNGTVMGFGLDINGTQPDHLLEAELSVVNWTICLDSNPEVFKHKLTQQMLCAGARNAVGPCNGDSGGGFVFNTGDAWCVQGIVSFTAILEDISRCDPHQYVVYTDVAKYIDWLQQDTKAQDQSSLKMRIQSIVFIAVGITFRFYASGQECGQRKMSSQGRMLGGQSTSSDMWPWHATITHRKYNLFKVVCGGSIIDKYTILTAAHCLYTAHGVITTSGVVVHVGRSQLAVSDRHTRAYVPAEFLIHPGHRQSSVEDDIALIRLRSEIELSEHVQPVCICPAGDDTQIVGKYGTVIGFGLNANDTMSDHLLEAEVPVVDRWECFKSNPFVFGSHLTRNMLCAGARNAVGPCNGDSGGGFVFHAGDSWCVRGIVSFTLGLNGTAICDPHQYVVYTDVTKYSGWLRRNTNALYYSDTNQFPVKTTQCRDGELCDVKVPESPQMACGLWKDEGSCFDFTLKMFFDVKYGDCRLFVYGGCEGNGNRFDTESECKNTCIKPAGKAICLLPKSEGHCRGNLPRWYYNTNLKTCTQFIYSGCHGNANRFKSLKECREFCIEDIPKNSSENSA</sequence>
<evidence type="ECO:0000256" key="8">
    <source>
        <dbReference type="ARBA" id="ARBA00022900"/>
    </source>
</evidence>
<dbReference type="FunFam" id="4.10.410.10:FF:000011">
    <property type="entry name" value="Tissue factor pathway inhibitor"/>
    <property type="match status" value="1"/>
</dbReference>
<dbReference type="GO" id="GO:0004867">
    <property type="term" value="F:serine-type endopeptidase inhibitor activity"/>
    <property type="evidence" value="ECO:0007669"/>
    <property type="project" value="UniProtKB-KW"/>
</dbReference>
<dbReference type="CDD" id="cd00190">
    <property type="entry name" value="Tryp_SPc"/>
    <property type="match status" value="2"/>
</dbReference>
<dbReference type="PANTHER" id="PTHR24260">
    <property type="match status" value="1"/>
</dbReference>
<evidence type="ECO:0000256" key="5">
    <source>
        <dbReference type="ARBA" id="ARBA00022729"/>
    </source>
</evidence>
<keyword evidence="5 12" id="KW-0732">Signal</keyword>
<evidence type="ECO:0000313" key="15">
    <source>
        <dbReference type="EnsemblMetazoa" id="AMIN000484-PA"/>
    </source>
</evidence>
<evidence type="ECO:0000256" key="11">
    <source>
        <dbReference type="ARBA" id="ARBA00024195"/>
    </source>
</evidence>
<dbReference type="FunFam" id="2.40.10.10:FF:000068">
    <property type="entry name" value="transmembrane protease serine 2"/>
    <property type="match status" value="1"/>
</dbReference>
<dbReference type="PANTHER" id="PTHR24260:SF136">
    <property type="entry name" value="GH08193P-RELATED"/>
    <property type="match status" value="1"/>
</dbReference>
<dbReference type="InterPro" id="IPR018114">
    <property type="entry name" value="TRYPSIN_HIS"/>
</dbReference>